<name>A0A413FKL9_9FIRM</name>
<dbReference type="RefSeq" id="WP_007712086.1">
    <property type="nucleotide sequence ID" value="NZ_JAWRJJ010000156.1"/>
</dbReference>
<evidence type="ECO:0000313" key="4">
    <source>
        <dbReference type="EMBL" id="RGX32774.1"/>
    </source>
</evidence>
<dbReference type="OrthoDB" id="9780707at2"/>
<dbReference type="AlphaFoldDB" id="A0A413FKL9"/>
<dbReference type="GO" id="GO:0016994">
    <property type="term" value="F:precorrin-6A reductase activity"/>
    <property type="evidence" value="ECO:0007669"/>
    <property type="project" value="InterPro"/>
</dbReference>
<accession>A0A413FKL9</accession>
<comment type="caution">
    <text evidence="4">The sequence shown here is derived from an EMBL/GenBank/DDBJ whole genome shotgun (WGS) entry which is preliminary data.</text>
</comment>
<dbReference type="Pfam" id="PF02571">
    <property type="entry name" value="CbiJ"/>
    <property type="match status" value="2"/>
</dbReference>
<comment type="pathway">
    <text evidence="1">Cofactor biosynthesis; adenosylcobalamin biosynthesis.</text>
</comment>
<proteinExistence type="predicted"/>
<dbReference type="PANTHER" id="PTHR36925">
    <property type="entry name" value="COBALT-PRECORRIN-6A REDUCTASE"/>
    <property type="match status" value="1"/>
</dbReference>
<dbReference type="PANTHER" id="PTHR36925:SF1">
    <property type="entry name" value="COBALT-PRECORRIN-6A REDUCTASE"/>
    <property type="match status" value="1"/>
</dbReference>
<dbReference type="InterPro" id="IPR003723">
    <property type="entry name" value="Precorrin-6x_reduct"/>
</dbReference>
<evidence type="ECO:0000313" key="5">
    <source>
        <dbReference type="Proteomes" id="UP000283880"/>
    </source>
</evidence>
<evidence type="ECO:0000256" key="1">
    <source>
        <dbReference type="ARBA" id="ARBA00004953"/>
    </source>
</evidence>
<keyword evidence="3" id="KW-0560">Oxidoreductase</keyword>
<evidence type="ECO:0000256" key="3">
    <source>
        <dbReference type="ARBA" id="ARBA00023002"/>
    </source>
</evidence>
<protein>
    <submittedName>
        <fullName evidence="4">Precorrin-6A/cobalt-precorrin-6A reductase</fullName>
    </submittedName>
</protein>
<dbReference type="PROSITE" id="PS51014">
    <property type="entry name" value="COBK_CBIJ"/>
    <property type="match status" value="1"/>
</dbReference>
<organism evidence="4 5">
    <name type="scientific">Enterocloster asparagiformis</name>
    <dbReference type="NCBI Taxonomy" id="333367"/>
    <lineage>
        <taxon>Bacteria</taxon>
        <taxon>Bacillati</taxon>
        <taxon>Bacillota</taxon>
        <taxon>Clostridia</taxon>
        <taxon>Lachnospirales</taxon>
        <taxon>Lachnospiraceae</taxon>
        <taxon>Enterocloster</taxon>
    </lineage>
</organism>
<dbReference type="EMBL" id="QSBM01000001">
    <property type="protein sequence ID" value="RGX32774.1"/>
    <property type="molecule type" value="Genomic_DNA"/>
</dbReference>
<gene>
    <name evidence="4" type="ORF">DWV29_00725</name>
</gene>
<sequence>MGSAVERLRPVLLFGGTTEGRELAARLAGRGQRTILCVATDYGREVLEPELLANFCLDVRIGRMDAEEMRRLILEEEPGLVVDATHPYADQVTRNVREACEKTGREYLRCLRPASGLECLEGMRPPSGEECFRDLRPLSDRECLGKLHTPSGPEYGGGGMVRVPSVQAAVEWLASREGNILVTTGSKELAAFSQLPDFATRVYARVLPTLPSLRACLDQGLPGRHIIAMQGPFSRETNRSQLAEFNCRFLVTKDAGDNGGFREKVRAAGEAGAVALVIDRPETERGLSEAQGLSADQVMERYEQWRRQHV</sequence>
<keyword evidence="2" id="KW-0169">Cobalamin biosynthesis</keyword>
<dbReference type="GO" id="GO:0009236">
    <property type="term" value="P:cobalamin biosynthetic process"/>
    <property type="evidence" value="ECO:0007669"/>
    <property type="project" value="UniProtKB-UniPathway"/>
</dbReference>
<dbReference type="UniPathway" id="UPA00148"/>
<evidence type="ECO:0000256" key="2">
    <source>
        <dbReference type="ARBA" id="ARBA00022573"/>
    </source>
</evidence>
<dbReference type="Proteomes" id="UP000283880">
    <property type="component" value="Unassembled WGS sequence"/>
</dbReference>
<dbReference type="PROSITE" id="PS50890">
    <property type="entry name" value="PUA"/>
    <property type="match status" value="1"/>
</dbReference>
<reference evidence="4 5" key="1">
    <citation type="submission" date="2018-08" db="EMBL/GenBank/DDBJ databases">
        <title>A genome reference for cultivated species of the human gut microbiota.</title>
        <authorList>
            <person name="Zou Y."/>
            <person name="Xue W."/>
            <person name="Luo G."/>
        </authorList>
    </citation>
    <scope>NUCLEOTIDE SEQUENCE [LARGE SCALE GENOMIC DNA]</scope>
    <source>
        <strain evidence="4 5">AF04-15</strain>
    </source>
</reference>